<dbReference type="InterPro" id="IPR011701">
    <property type="entry name" value="MFS"/>
</dbReference>
<feature type="transmembrane region" description="Helical" evidence="7">
    <location>
        <begin position="569"/>
        <end position="592"/>
    </location>
</feature>
<feature type="transmembrane region" description="Helical" evidence="7">
    <location>
        <begin position="540"/>
        <end position="562"/>
    </location>
</feature>
<evidence type="ECO:0000256" key="7">
    <source>
        <dbReference type="SAM" id="Phobius"/>
    </source>
</evidence>
<dbReference type="GeneID" id="36598428"/>
<feature type="transmembrane region" description="Helical" evidence="7">
    <location>
        <begin position="451"/>
        <end position="469"/>
    </location>
</feature>
<feature type="compositionally biased region" description="Low complexity" evidence="6">
    <location>
        <begin position="45"/>
        <end position="60"/>
    </location>
</feature>
<sequence length="622" mass="66315">MDPSSIRIVSNITRPPSVHSLRSALKALDIPSMPPSVPLPPIPTSPRSSIKSPSSIKSRSATITGVASPRLGTGSMKKASFTSLAFRPHKPIKYGTGKHSHVELVPQPSDDPQDPLNWPQWRKELNLASLLFMACLIGAMKTALITVNDVLSTRYHVSYTWIAALTATPLMVSAATGFLSSVAAKLAGKRPVYLVSAAFIFAGCLWNMTAGSSYGSCMGARVMQGLGWGAFDTLLMETIQDTFYEHERNARVSLYTILTITSTWASPLIGGVVSGNVGPFAQYRIISALFAVAIPMLALTAPETAFDRSKAAIATTPVLNYTFPWEPQPTHVTLSRDSAIDYVREMKPWSFAGEKSISTSLQAPRALAAPTTTLVFLATALPHCFLWGLIASLSLLLSPGPFNLRPSILGTLLTGPWILAALVVAAICFYRSAHHKFTRCVSSLTIAGGSLLALIGLLSFGLNVGSFISGPTTSSSSSSLLAPEASRDLNLPLLSLQLGLLAAGASTLEAAARPLLARSASFTASSMAAAQRSIGDMHSWVVILRNLLAGAFVLAVPHAVALRPGGLRALIIGLATAQAGVTVFVLLLWRFWEEAVWRVDGKVMGLVNLRMPHPEESFFDTD</sequence>
<feature type="transmembrane region" description="Helical" evidence="7">
    <location>
        <begin position="374"/>
        <end position="396"/>
    </location>
</feature>
<dbReference type="Proteomes" id="UP000241546">
    <property type="component" value="Unassembled WGS sequence"/>
</dbReference>
<dbReference type="Pfam" id="PF07690">
    <property type="entry name" value="MFS_1"/>
    <property type="match status" value="1"/>
</dbReference>
<dbReference type="PANTHER" id="PTHR23502:SF68">
    <property type="entry name" value="MULTIDRUG TRANSPORTER, PUTATIVE (AFU_ORTHOLOGUE AFUA_3G01120)-RELATED"/>
    <property type="match status" value="1"/>
</dbReference>
<feature type="transmembrane region" description="Helical" evidence="7">
    <location>
        <begin position="408"/>
        <end position="430"/>
    </location>
</feature>
<keyword evidence="5 7" id="KW-0472">Membrane</keyword>
<keyword evidence="4 7" id="KW-1133">Transmembrane helix</keyword>
<dbReference type="SUPFAM" id="SSF103473">
    <property type="entry name" value="MFS general substrate transporter"/>
    <property type="match status" value="1"/>
</dbReference>
<organism evidence="8 9">
    <name type="scientific">Trichoderma citrinoviride</name>
    <dbReference type="NCBI Taxonomy" id="58853"/>
    <lineage>
        <taxon>Eukaryota</taxon>
        <taxon>Fungi</taxon>
        <taxon>Dikarya</taxon>
        <taxon>Ascomycota</taxon>
        <taxon>Pezizomycotina</taxon>
        <taxon>Sordariomycetes</taxon>
        <taxon>Hypocreomycetidae</taxon>
        <taxon>Hypocreales</taxon>
        <taxon>Hypocreaceae</taxon>
        <taxon>Trichoderma</taxon>
    </lineage>
</organism>
<accession>A0A2T4BC59</accession>
<reference evidence="9" key="1">
    <citation type="submission" date="2016-07" db="EMBL/GenBank/DDBJ databases">
        <title>Multiple horizontal gene transfer events from other fungi enriched the ability of initially mycotrophic Trichoderma (Ascomycota) to feed on dead plant biomass.</title>
        <authorList>
            <consortium name="DOE Joint Genome Institute"/>
            <person name="Atanasova L."/>
            <person name="Chenthamara K."/>
            <person name="Zhang J."/>
            <person name="Grujic M."/>
            <person name="Henrissat B."/>
            <person name="Kuo A."/>
            <person name="Aerts A."/>
            <person name="Salamov A."/>
            <person name="Lipzen A."/>
            <person name="Labutti K."/>
            <person name="Barry K."/>
            <person name="Miao Y."/>
            <person name="Rahimi M.J."/>
            <person name="Shen Q."/>
            <person name="Grigoriev I.V."/>
            <person name="Kubicek C.P."/>
            <person name="Druzhinina I.S."/>
        </authorList>
    </citation>
    <scope>NUCLEOTIDE SEQUENCE [LARGE SCALE GENOMIC DNA]</scope>
    <source>
        <strain evidence="9">TUCIM 6016</strain>
    </source>
</reference>
<keyword evidence="9" id="KW-1185">Reference proteome</keyword>
<dbReference type="InterPro" id="IPR036259">
    <property type="entry name" value="MFS_trans_sf"/>
</dbReference>
<comment type="similarity">
    <text evidence="2">Belongs to the major facilitator superfamily.</text>
</comment>
<dbReference type="GO" id="GO:0022857">
    <property type="term" value="F:transmembrane transporter activity"/>
    <property type="evidence" value="ECO:0007669"/>
    <property type="project" value="InterPro"/>
</dbReference>
<dbReference type="EMBL" id="KZ680212">
    <property type="protein sequence ID" value="PTB66916.1"/>
    <property type="molecule type" value="Genomic_DNA"/>
</dbReference>
<dbReference type="GO" id="GO:0016020">
    <property type="term" value="C:membrane"/>
    <property type="evidence" value="ECO:0007669"/>
    <property type="project" value="UniProtKB-SubCell"/>
</dbReference>
<evidence type="ECO:0000313" key="9">
    <source>
        <dbReference type="Proteomes" id="UP000241546"/>
    </source>
</evidence>
<feature type="transmembrane region" description="Helical" evidence="7">
    <location>
        <begin position="489"/>
        <end position="508"/>
    </location>
</feature>
<comment type="subcellular location">
    <subcellularLocation>
        <location evidence="1">Membrane</location>
        <topology evidence="1">Multi-pass membrane protein</topology>
    </subcellularLocation>
</comment>
<evidence type="ECO:0000256" key="1">
    <source>
        <dbReference type="ARBA" id="ARBA00004141"/>
    </source>
</evidence>
<feature type="compositionally biased region" description="Pro residues" evidence="6">
    <location>
        <begin position="32"/>
        <end position="44"/>
    </location>
</feature>
<feature type="transmembrane region" description="Helical" evidence="7">
    <location>
        <begin position="159"/>
        <end position="179"/>
    </location>
</feature>
<evidence type="ECO:0000256" key="2">
    <source>
        <dbReference type="ARBA" id="ARBA00008335"/>
    </source>
</evidence>
<protein>
    <submittedName>
        <fullName evidence="8">MFS general substrate transporter</fullName>
    </submittedName>
</protein>
<keyword evidence="3 7" id="KW-0812">Transmembrane</keyword>
<evidence type="ECO:0000256" key="6">
    <source>
        <dbReference type="SAM" id="MobiDB-lite"/>
    </source>
</evidence>
<proteinExistence type="inferred from homology"/>
<gene>
    <name evidence="8" type="ORF">BBK36DRAFT_1117059</name>
</gene>
<evidence type="ECO:0000256" key="4">
    <source>
        <dbReference type="ARBA" id="ARBA00022989"/>
    </source>
</evidence>
<feature type="region of interest" description="Disordered" evidence="6">
    <location>
        <begin position="30"/>
        <end position="71"/>
    </location>
</feature>
<feature type="transmembrane region" description="Helical" evidence="7">
    <location>
        <begin position="191"/>
        <end position="210"/>
    </location>
</feature>
<dbReference type="OrthoDB" id="5215911at2759"/>
<name>A0A2T4BC59_9HYPO</name>
<evidence type="ECO:0000256" key="3">
    <source>
        <dbReference type="ARBA" id="ARBA00022692"/>
    </source>
</evidence>
<dbReference type="RefSeq" id="XP_024750236.1">
    <property type="nucleotide sequence ID" value="XM_024890310.1"/>
</dbReference>
<dbReference type="PANTHER" id="PTHR23502">
    <property type="entry name" value="MAJOR FACILITATOR SUPERFAMILY"/>
    <property type="match status" value="1"/>
</dbReference>
<feature type="transmembrane region" description="Helical" evidence="7">
    <location>
        <begin position="281"/>
        <end position="301"/>
    </location>
</feature>
<dbReference type="AlphaFoldDB" id="A0A2T4BC59"/>
<dbReference type="Gene3D" id="1.20.1250.20">
    <property type="entry name" value="MFS general substrate transporter like domains"/>
    <property type="match status" value="1"/>
</dbReference>
<evidence type="ECO:0000313" key="8">
    <source>
        <dbReference type="EMBL" id="PTB66916.1"/>
    </source>
</evidence>
<feature type="transmembrane region" description="Helical" evidence="7">
    <location>
        <begin position="127"/>
        <end position="147"/>
    </location>
</feature>
<evidence type="ECO:0000256" key="5">
    <source>
        <dbReference type="ARBA" id="ARBA00023136"/>
    </source>
</evidence>